<feature type="domain" description="Helicase ATP-binding" evidence="4">
    <location>
        <begin position="189"/>
        <end position="355"/>
    </location>
</feature>
<name>A0A2A2LRC0_9BILA</name>
<dbReference type="PROSITE" id="PS51194">
    <property type="entry name" value="HELICASE_CTER"/>
    <property type="match status" value="1"/>
</dbReference>
<dbReference type="InterPro" id="IPR001650">
    <property type="entry name" value="Helicase_C-like"/>
</dbReference>
<dbReference type="InterPro" id="IPR011545">
    <property type="entry name" value="DEAD/DEAH_box_helicase_dom"/>
</dbReference>
<evidence type="ECO:0000256" key="3">
    <source>
        <dbReference type="SAM" id="MobiDB-lite"/>
    </source>
</evidence>
<reference evidence="6 7" key="1">
    <citation type="journal article" date="2017" name="Curr. Biol.">
        <title>Genome architecture and evolution of a unichromosomal asexual nematode.</title>
        <authorList>
            <person name="Fradin H."/>
            <person name="Zegar C."/>
            <person name="Gutwein M."/>
            <person name="Lucas J."/>
            <person name="Kovtun M."/>
            <person name="Corcoran D."/>
            <person name="Baugh L.R."/>
            <person name="Kiontke K."/>
            <person name="Gunsalus K."/>
            <person name="Fitch D.H."/>
            <person name="Piano F."/>
        </authorList>
    </citation>
    <scope>NUCLEOTIDE SEQUENCE [LARGE SCALE GENOMIC DNA]</scope>
    <source>
        <strain evidence="6">PF1309</strain>
    </source>
</reference>
<feature type="non-terminal residue" evidence="6">
    <location>
        <position position="936"/>
    </location>
</feature>
<dbReference type="CDD" id="cd17917">
    <property type="entry name" value="DEXHc_RHA-like"/>
    <property type="match status" value="1"/>
</dbReference>
<dbReference type="Gene3D" id="3.40.50.300">
    <property type="entry name" value="P-loop containing nucleotide triphosphate hydrolases"/>
    <property type="match status" value="2"/>
</dbReference>
<sequence>MEMKLDPRRERDFRRILLSYVNSSDSEAAVIKYEGRNEARWIHNKLENEAPFKGQLKGLRFRFPSVFYIFKTDGSSVSRPDHPTHFSLSETMKAELIRFFNHLDAMKRRAEGERRKALEMDETGEIVFDAEIDPYIPENATITGIEESMHSRESARAKPSKIPPMATASSEMNNYRKQLPAYTKRGDVLRVIEANQVTIVTGGTGCGKSTQVPQYIIEDSAAKNRQASIHLTQPRRIPAIAIAERIAEERGERIPSTVGYHIRLNRRIDNEKCCLTVCTNGILLRKLANDPTLLEATHVIIDEIHERELNSDFILLLLRIALLNRPDLKVILMSATMESLVDQLIQYFESQKIRVGKVNIPSRMFTIDTFHLGDIVALTNYLPEEKDRPINEDLSDEGQVDMEQLRREVEKSLPGRKSAFDQFSRIQLDEARMTEEKETYLAKIYERSGGINFTEGIDTELTFRIIKYIYDSAVDGAILVFLPGVDSINKLWERLEKEWPSSSDDSPSTSSNGPMIFMLHSQMNSIDQLEAVNGKAENGQRRIILSTNIAESSLTIEDAVFVVDCGRVKEMSYEQDYRISNLTEIKIAQSNAEQRKGRAGRCRKGFCFRLYSNGDFKGMEQAQKPQMETNLLHEVALNAKLHPFYNMTAAQLLSMTLNPPKLVDVRTSLRYLEEIGAVYSPYSSSNAYEFDKNSFDENADIRTIDWSKYEEQAITHLGRLLAQLPISVEYGRMLLYSAVFRCLNPIASLVAIQSAGNLELVVSKEKEVAARKVRDHYAANQMSDHLVKLRFFYDFARLADKSDQVKFCREKFLNFNTLTMAIGIRNQIIQELERIGILNDQGRNTGSMLNDKRYNEYAKNWPMVQAAIAAGLSSSVGWRMNAQSSDIMNRSPTPASFHSRSSLNRQLFRSRSENVSIPNTDYFIFDELTRTTKGLA</sequence>
<organism evidence="6 7">
    <name type="scientific">Diploscapter pachys</name>
    <dbReference type="NCBI Taxonomy" id="2018661"/>
    <lineage>
        <taxon>Eukaryota</taxon>
        <taxon>Metazoa</taxon>
        <taxon>Ecdysozoa</taxon>
        <taxon>Nematoda</taxon>
        <taxon>Chromadorea</taxon>
        <taxon>Rhabditida</taxon>
        <taxon>Rhabditina</taxon>
        <taxon>Rhabditomorpha</taxon>
        <taxon>Rhabditoidea</taxon>
        <taxon>Rhabditidae</taxon>
        <taxon>Diploscapter</taxon>
    </lineage>
</organism>
<dbReference type="OrthoDB" id="5600252at2759"/>
<dbReference type="SMART" id="SM00487">
    <property type="entry name" value="DEXDc"/>
    <property type="match status" value="1"/>
</dbReference>
<dbReference type="Pfam" id="PF21010">
    <property type="entry name" value="HA2_C"/>
    <property type="match status" value="1"/>
</dbReference>
<keyword evidence="7" id="KW-1185">Reference proteome</keyword>
<dbReference type="GO" id="GO:0003723">
    <property type="term" value="F:RNA binding"/>
    <property type="evidence" value="ECO:0007669"/>
    <property type="project" value="TreeGrafter"/>
</dbReference>
<evidence type="ECO:0000256" key="1">
    <source>
        <dbReference type="ARBA" id="ARBA00022741"/>
    </source>
</evidence>
<dbReference type="Gene3D" id="1.20.120.1080">
    <property type="match status" value="1"/>
</dbReference>
<dbReference type="PROSITE" id="PS51192">
    <property type="entry name" value="HELICASE_ATP_BIND_1"/>
    <property type="match status" value="1"/>
</dbReference>
<keyword evidence="2" id="KW-0067">ATP-binding</keyword>
<dbReference type="Pfam" id="PF00271">
    <property type="entry name" value="Helicase_C"/>
    <property type="match status" value="1"/>
</dbReference>
<dbReference type="InterPro" id="IPR027417">
    <property type="entry name" value="P-loop_NTPase"/>
</dbReference>
<dbReference type="AlphaFoldDB" id="A0A2A2LRC0"/>
<dbReference type="InterPro" id="IPR007502">
    <property type="entry name" value="Helicase-assoc_dom"/>
</dbReference>
<dbReference type="SMART" id="SM00490">
    <property type="entry name" value="HELICc"/>
    <property type="match status" value="1"/>
</dbReference>
<dbReference type="SUPFAM" id="SSF52540">
    <property type="entry name" value="P-loop containing nucleoside triphosphate hydrolases"/>
    <property type="match status" value="1"/>
</dbReference>
<protein>
    <recommendedName>
        <fullName evidence="8">RNA helicase</fullName>
    </recommendedName>
</protein>
<accession>A0A2A2LRC0</accession>
<dbReference type="GO" id="GO:0004386">
    <property type="term" value="F:helicase activity"/>
    <property type="evidence" value="ECO:0007669"/>
    <property type="project" value="TreeGrafter"/>
</dbReference>
<proteinExistence type="predicted"/>
<evidence type="ECO:0000313" key="7">
    <source>
        <dbReference type="Proteomes" id="UP000218231"/>
    </source>
</evidence>
<evidence type="ECO:0000256" key="2">
    <source>
        <dbReference type="ARBA" id="ARBA00022840"/>
    </source>
</evidence>
<feature type="region of interest" description="Disordered" evidence="3">
    <location>
        <begin position="148"/>
        <end position="167"/>
    </location>
</feature>
<dbReference type="STRING" id="2018661.A0A2A2LRC0"/>
<dbReference type="SMART" id="SM00847">
    <property type="entry name" value="HA2"/>
    <property type="match status" value="1"/>
</dbReference>
<dbReference type="PANTHER" id="PTHR18934">
    <property type="entry name" value="ATP-DEPENDENT RNA HELICASE"/>
    <property type="match status" value="1"/>
</dbReference>
<comment type="caution">
    <text evidence="6">The sequence shown here is derived from an EMBL/GenBank/DDBJ whole genome shotgun (WGS) entry which is preliminary data.</text>
</comment>
<dbReference type="InterPro" id="IPR014001">
    <property type="entry name" value="Helicase_ATP-bd"/>
</dbReference>
<dbReference type="GO" id="GO:0005524">
    <property type="term" value="F:ATP binding"/>
    <property type="evidence" value="ECO:0007669"/>
    <property type="project" value="UniProtKB-KW"/>
</dbReference>
<gene>
    <name evidence="6" type="ORF">WR25_12860</name>
</gene>
<keyword evidence="1" id="KW-0547">Nucleotide-binding</keyword>
<evidence type="ECO:0000313" key="6">
    <source>
        <dbReference type="EMBL" id="PAV88781.1"/>
    </source>
</evidence>
<evidence type="ECO:0000259" key="4">
    <source>
        <dbReference type="PROSITE" id="PS51192"/>
    </source>
</evidence>
<dbReference type="Pfam" id="PF00270">
    <property type="entry name" value="DEAD"/>
    <property type="match status" value="1"/>
</dbReference>
<dbReference type="EMBL" id="LIAE01006492">
    <property type="protein sequence ID" value="PAV88781.1"/>
    <property type="molecule type" value="Genomic_DNA"/>
</dbReference>
<evidence type="ECO:0000259" key="5">
    <source>
        <dbReference type="PROSITE" id="PS51194"/>
    </source>
</evidence>
<evidence type="ECO:0008006" key="8">
    <source>
        <dbReference type="Google" id="ProtNLM"/>
    </source>
</evidence>
<feature type="domain" description="Helicase C-terminal" evidence="5">
    <location>
        <begin position="464"/>
        <end position="643"/>
    </location>
</feature>
<dbReference type="Proteomes" id="UP000218231">
    <property type="component" value="Unassembled WGS sequence"/>
</dbReference>
<dbReference type="CDD" id="cd18791">
    <property type="entry name" value="SF2_C_RHA"/>
    <property type="match status" value="1"/>
</dbReference>
<dbReference type="PANTHER" id="PTHR18934:SF213">
    <property type="entry name" value="3'-5' RNA HELICASE YTHDC2"/>
    <property type="match status" value="1"/>
</dbReference>